<dbReference type="InterPro" id="IPR006680">
    <property type="entry name" value="Amidohydro-rel"/>
</dbReference>
<dbReference type="PANTHER" id="PTHR43794">
    <property type="entry name" value="AMINOHYDROLASE SSNA-RELATED"/>
    <property type="match status" value="1"/>
</dbReference>
<feature type="domain" description="Amidohydrolase-related" evidence="2">
    <location>
        <begin position="57"/>
        <end position="410"/>
    </location>
</feature>
<dbReference type="AlphaFoldDB" id="A0A7C5Q7R3"/>
<reference evidence="3" key="1">
    <citation type="journal article" date="2020" name="mSystems">
        <title>Genome- and Community-Level Interaction Insights into Carbon Utilization and Element Cycling Functions of Hydrothermarchaeota in Hydrothermal Sediment.</title>
        <authorList>
            <person name="Zhou Z."/>
            <person name="Liu Y."/>
            <person name="Xu W."/>
            <person name="Pan J."/>
            <person name="Luo Z.H."/>
            <person name="Li M."/>
        </authorList>
    </citation>
    <scope>NUCLEOTIDE SEQUENCE [LARGE SCALE GENOMIC DNA]</scope>
    <source>
        <strain evidence="3">SpSt-1056</strain>
    </source>
</reference>
<dbReference type="InterPro" id="IPR032466">
    <property type="entry name" value="Metal_Hydrolase"/>
</dbReference>
<name>A0A7C5Q7R3_CALS0</name>
<protein>
    <submittedName>
        <fullName evidence="3">Amidohydrolase</fullName>
    </submittedName>
</protein>
<dbReference type="EMBL" id="DRWN01000074">
    <property type="protein sequence ID" value="HHK69247.1"/>
    <property type="molecule type" value="Genomic_DNA"/>
</dbReference>
<dbReference type="SUPFAM" id="SSF51556">
    <property type="entry name" value="Metallo-dependent hydrolases"/>
    <property type="match status" value="1"/>
</dbReference>
<accession>A0A7C5Q7R3</accession>
<dbReference type="InterPro" id="IPR050287">
    <property type="entry name" value="MTA/SAH_deaminase"/>
</dbReference>
<proteinExistence type="predicted"/>
<dbReference type="Gene3D" id="3.20.20.140">
    <property type="entry name" value="Metal-dependent hydrolases"/>
    <property type="match status" value="1"/>
</dbReference>
<evidence type="ECO:0000259" key="2">
    <source>
        <dbReference type="Pfam" id="PF01979"/>
    </source>
</evidence>
<dbReference type="InterPro" id="IPR011059">
    <property type="entry name" value="Metal-dep_hydrolase_composite"/>
</dbReference>
<sequence>MTETDLIVLGGLVVGSAEGPFYAPGYVAVTDGEIVAVGSGKPNGLTAQKKVVKKNSVIIPGLVSAHDHMYGVLAHGIPVKTNVASFWDFLNLFWWPYVEDRLDKKLIEAAVSYAVVERLKTGTTLIADILEAPKAIPGALDVEAQVLKSAGIRGVLSFEATERLGPDNGLLGLKENNDFIKKMNKRNGLVKGMHCIHTTFTCSPEFIKKCREQAKESGAGIHIHFEEGLYETEHALRKYGKLPAFVYEELGFWGSDVLASQCVKTTVEELDVMAGHGVKISHQPLSNGEVGGGIAPVPEMLHRNITVCLGTDGFIVDMFEVMRNTWLLHKAAKENASVMPAATVFKMATENGASTLGVKSGRLEKGYKADIVVVKNMFPTPITTDNVLTQLVVYGSGRWVDTVVVDGRIVVENGKILTFDERRAKQDCLKAAEKLWEGVADV</sequence>
<dbReference type="Pfam" id="PF01979">
    <property type="entry name" value="Amidohydro_1"/>
    <property type="match status" value="1"/>
</dbReference>
<gene>
    <name evidence="3" type="ORF">ENM11_08930</name>
</gene>
<dbReference type="SUPFAM" id="SSF51338">
    <property type="entry name" value="Composite domain of metallo-dependent hydrolases"/>
    <property type="match status" value="1"/>
</dbReference>
<evidence type="ECO:0000313" key="3">
    <source>
        <dbReference type="EMBL" id="HHK69247.1"/>
    </source>
</evidence>
<dbReference type="PANTHER" id="PTHR43794:SF11">
    <property type="entry name" value="AMIDOHYDROLASE-RELATED DOMAIN-CONTAINING PROTEIN"/>
    <property type="match status" value="1"/>
</dbReference>
<evidence type="ECO:0000256" key="1">
    <source>
        <dbReference type="ARBA" id="ARBA00022801"/>
    </source>
</evidence>
<organism evidence="3">
    <name type="scientific">Caldiarchaeum subterraneum</name>
    <dbReference type="NCBI Taxonomy" id="311458"/>
    <lineage>
        <taxon>Archaea</taxon>
        <taxon>Nitrososphaerota</taxon>
        <taxon>Candidatus Caldarchaeales</taxon>
        <taxon>Candidatus Caldarchaeaceae</taxon>
        <taxon>Candidatus Caldarchaeum</taxon>
    </lineage>
</organism>
<dbReference type="GO" id="GO:0016810">
    <property type="term" value="F:hydrolase activity, acting on carbon-nitrogen (but not peptide) bonds"/>
    <property type="evidence" value="ECO:0007669"/>
    <property type="project" value="InterPro"/>
</dbReference>
<dbReference type="Gene3D" id="2.30.40.10">
    <property type="entry name" value="Urease, subunit C, domain 1"/>
    <property type="match status" value="1"/>
</dbReference>
<comment type="caution">
    <text evidence="3">The sequence shown here is derived from an EMBL/GenBank/DDBJ whole genome shotgun (WGS) entry which is preliminary data.</text>
</comment>
<keyword evidence="1 3" id="KW-0378">Hydrolase</keyword>